<dbReference type="EMBL" id="PUHZ01000024">
    <property type="protein sequence ID" value="PQO43188.1"/>
    <property type="molecule type" value="Genomic_DNA"/>
</dbReference>
<evidence type="ECO:0000256" key="7">
    <source>
        <dbReference type="ARBA" id="ARBA00023239"/>
    </source>
</evidence>
<protein>
    <recommendedName>
        <fullName evidence="8">Abasic site processing protein</fullName>
        <ecNumber evidence="8">3.4.-.-</ecNumber>
    </recommendedName>
</protein>
<dbReference type="PANTHER" id="PTHR13604">
    <property type="entry name" value="DC12-RELATED"/>
    <property type="match status" value="1"/>
</dbReference>
<accession>A0A2S8GFF0</accession>
<evidence type="ECO:0000256" key="2">
    <source>
        <dbReference type="ARBA" id="ARBA00022670"/>
    </source>
</evidence>
<dbReference type="SUPFAM" id="SSF143081">
    <property type="entry name" value="BB1717-like"/>
    <property type="match status" value="1"/>
</dbReference>
<dbReference type="EC" id="3.4.-.-" evidence="8"/>
<keyword evidence="5" id="KW-0190">Covalent protein-DNA linkage</keyword>
<keyword evidence="3" id="KW-0227">DNA damage</keyword>
<dbReference type="GO" id="GO:0016829">
    <property type="term" value="F:lyase activity"/>
    <property type="evidence" value="ECO:0007669"/>
    <property type="project" value="UniProtKB-KW"/>
</dbReference>
<keyword evidence="6" id="KW-0238">DNA-binding</keyword>
<dbReference type="Proteomes" id="UP000237819">
    <property type="component" value="Unassembled WGS sequence"/>
</dbReference>
<keyword evidence="7" id="KW-0456">Lyase</keyword>
<proteinExistence type="inferred from homology"/>
<evidence type="ECO:0000256" key="5">
    <source>
        <dbReference type="ARBA" id="ARBA00023124"/>
    </source>
</evidence>
<evidence type="ECO:0000256" key="1">
    <source>
        <dbReference type="ARBA" id="ARBA00008136"/>
    </source>
</evidence>
<evidence type="ECO:0000313" key="10">
    <source>
        <dbReference type="Proteomes" id="UP000237819"/>
    </source>
</evidence>
<dbReference type="Gene3D" id="3.90.1680.10">
    <property type="entry name" value="SOS response associated peptidase-like"/>
    <property type="match status" value="1"/>
</dbReference>
<gene>
    <name evidence="9" type="ORF">C5Y93_26160</name>
</gene>
<evidence type="ECO:0000256" key="8">
    <source>
        <dbReference type="RuleBase" id="RU364100"/>
    </source>
</evidence>
<dbReference type="GO" id="GO:0008233">
    <property type="term" value="F:peptidase activity"/>
    <property type="evidence" value="ECO:0007669"/>
    <property type="project" value="UniProtKB-KW"/>
</dbReference>
<dbReference type="OrthoDB" id="9782620at2"/>
<dbReference type="GO" id="GO:0003697">
    <property type="term" value="F:single-stranded DNA binding"/>
    <property type="evidence" value="ECO:0007669"/>
    <property type="project" value="InterPro"/>
</dbReference>
<dbReference type="AlphaFoldDB" id="A0A2S8GFF0"/>
<dbReference type="PANTHER" id="PTHR13604:SF0">
    <property type="entry name" value="ABASIC SITE PROCESSING PROTEIN HMCES"/>
    <property type="match status" value="1"/>
</dbReference>
<keyword evidence="4 8" id="KW-0378">Hydrolase</keyword>
<sequence length="226" mass="25801">MCGRYTLRSRLNRILDQFAVETADFEWTPRYNIAPTQNAPVIYMEGGERTIAPLRWGLIPSWAKEASIGARMINARGETVAEKPAFRAAFKRRRCLAPADGYYEWKKEGTKKQPCFFHLADDQPFALAGLWEEWNGEIKGETKRWRSFTIITTDANPQTAAIHDRMPLILGESQWDLWLDPEFEDKTQLQAMIQPLADDDFFEIDAVSTQVNSPKNDSAECVVPIG</sequence>
<dbReference type="InterPro" id="IPR036590">
    <property type="entry name" value="SRAP-like"/>
</dbReference>
<keyword evidence="2 8" id="KW-0645">Protease</keyword>
<evidence type="ECO:0000256" key="6">
    <source>
        <dbReference type="ARBA" id="ARBA00023125"/>
    </source>
</evidence>
<dbReference type="RefSeq" id="WP_105338401.1">
    <property type="nucleotide sequence ID" value="NZ_PUHZ01000024.1"/>
</dbReference>
<dbReference type="Pfam" id="PF02586">
    <property type="entry name" value="SRAP"/>
    <property type="match status" value="1"/>
</dbReference>
<evidence type="ECO:0000256" key="4">
    <source>
        <dbReference type="ARBA" id="ARBA00022801"/>
    </source>
</evidence>
<dbReference type="GO" id="GO:0106300">
    <property type="term" value="P:protein-DNA covalent cross-linking repair"/>
    <property type="evidence" value="ECO:0007669"/>
    <property type="project" value="InterPro"/>
</dbReference>
<dbReference type="InterPro" id="IPR003738">
    <property type="entry name" value="SRAP"/>
</dbReference>
<organism evidence="9 10">
    <name type="scientific">Blastopirellula marina</name>
    <dbReference type="NCBI Taxonomy" id="124"/>
    <lineage>
        <taxon>Bacteria</taxon>
        <taxon>Pseudomonadati</taxon>
        <taxon>Planctomycetota</taxon>
        <taxon>Planctomycetia</taxon>
        <taxon>Pirellulales</taxon>
        <taxon>Pirellulaceae</taxon>
        <taxon>Blastopirellula</taxon>
    </lineage>
</organism>
<name>A0A2S8GFF0_9BACT</name>
<comment type="caution">
    <text evidence="9">The sequence shown here is derived from an EMBL/GenBank/DDBJ whole genome shotgun (WGS) entry which is preliminary data.</text>
</comment>
<evidence type="ECO:0000313" key="9">
    <source>
        <dbReference type="EMBL" id="PQO43188.1"/>
    </source>
</evidence>
<evidence type="ECO:0000256" key="3">
    <source>
        <dbReference type="ARBA" id="ARBA00022763"/>
    </source>
</evidence>
<dbReference type="GO" id="GO:0006508">
    <property type="term" value="P:proteolysis"/>
    <property type="evidence" value="ECO:0007669"/>
    <property type="project" value="UniProtKB-KW"/>
</dbReference>
<reference evidence="9 10" key="1">
    <citation type="submission" date="2018-02" db="EMBL/GenBank/DDBJ databases">
        <title>Comparative genomes isolates from brazilian mangrove.</title>
        <authorList>
            <person name="Araujo J.E."/>
            <person name="Taketani R.G."/>
            <person name="Silva M.C.P."/>
            <person name="Loureco M.V."/>
            <person name="Andreote F.D."/>
        </authorList>
    </citation>
    <scope>NUCLEOTIDE SEQUENCE [LARGE SCALE GENOMIC DNA]</scope>
    <source>
        <strain evidence="9 10">Nap-Phe MGV</strain>
    </source>
</reference>
<comment type="similarity">
    <text evidence="1 8">Belongs to the SOS response-associated peptidase family.</text>
</comment>